<evidence type="ECO:0000256" key="5">
    <source>
        <dbReference type="ARBA" id="ARBA00022729"/>
    </source>
</evidence>
<dbReference type="AlphaFoldDB" id="A0A1M7UNF8"/>
<dbReference type="PIRSF" id="PIRSF000018">
    <property type="entry name" value="Mb_ADH_cyt_c"/>
    <property type="match status" value="1"/>
</dbReference>
<evidence type="ECO:0000256" key="6">
    <source>
        <dbReference type="ARBA" id="ARBA00022737"/>
    </source>
</evidence>
<comment type="subcellular location">
    <subcellularLocation>
        <location evidence="1">Cell membrane</location>
    </subcellularLocation>
</comment>
<dbReference type="OrthoDB" id="9811281at2"/>
<keyword evidence="7 10" id="KW-0408">Iron</keyword>
<evidence type="ECO:0000313" key="14">
    <source>
        <dbReference type="Proteomes" id="UP000184096"/>
    </source>
</evidence>
<evidence type="ECO:0000256" key="1">
    <source>
        <dbReference type="ARBA" id="ARBA00004236"/>
    </source>
</evidence>
<evidence type="ECO:0000256" key="9">
    <source>
        <dbReference type="PIRSR" id="PIRSR000018-50"/>
    </source>
</evidence>
<keyword evidence="11" id="KW-0812">Transmembrane</keyword>
<dbReference type="Pfam" id="PF13442">
    <property type="entry name" value="Cytochrome_CBB3"/>
    <property type="match status" value="1"/>
</dbReference>
<keyword evidence="6" id="KW-0677">Repeat</keyword>
<name>A0A1M7UNF8_9BRAD</name>
<dbReference type="PROSITE" id="PS51007">
    <property type="entry name" value="CYTC"/>
    <property type="match status" value="3"/>
</dbReference>
<keyword evidence="3 9" id="KW-0349">Heme</keyword>
<reference evidence="14" key="1">
    <citation type="submission" date="2016-11" db="EMBL/GenBank/DDBJ databases">
        <authorList>
            <person name="Varghese N."/>
            <person name="Submissions S."/>
        </authorList>
    </citation>
    <scope>NUCLEOTIDE SEQUENCE [LARGE SCALE GENOMIC DNA]</scope>
    <source>
        <strain evidence="14">GAS401</strain>
    </source>
</reference>
<dbReference type="GO" id="GO:0020037">
    <property type="term" value="F:heme binding"/>
    <property type="evidence" value="ECO:0007669"/>
    <property type="project" value="InterPro"/>
</dbReference>
<evidence type="ECO:0000256" key="8">
    <source>
        <dbReference type="ARBA" id="ARBA00023136"/>
    </source>
</evidence>
<evidence type="ECO:0000256" key="11">
    <source>
        <dbReference type="SAM" id="Phobius"/>
    </source>
</evidence>
<dbReference type="RefSeq" id="WP_072823358.1">
    <property type="nucleotide sequence ID" value="NZ_LT670849.1"/>
</dbReference>
<keyword evidence="5" id="KW-0732">Signal</keyword>
<dbReference type="GO" id="GO:0005506">
    <property type="term" value="F:iron ion binding"/>
    <property type="evidence" value="ECO:0007669"/>
    <property type="project" value="InterPro"/>
</dbReference>
<keyword evidence="11" id="KW-1133">Transmembrane helix</keyword>
<keyword evidence="4 10" id="KW-0479">Metal-binding</keyword>
<feature type="domain" description="Cytochrome c" evidence="12">
    <location>
        <begin position="206"/>
        <end position="315"/>
    </location>
</feature>
<dbReference type="GO" id="GO:0005886">
    <property type="term" value="C:plasma membrane"/>
    <property type="evidence" value="ECO:0007669"/>
    <property type="project" value="UniProtKB-SubCell"/>
</dbReference>
<keyword evidence="14" id="KW-1185">Reference proteome</keyword>
<feature type="binding site" description="covalent" evidence="9">
    <location>
        <position position="221"/>
    </location>
    <ligand>
        <name>heme c</name>
        <dbReference type="ChEBI" id="CHEBI:61717"/>
        <label>2</label>
    </ligand>
</feature>
<keyword evidence="8 11" id="KW-0472">Membrane</keyword>
<feature type="domain" description="Cytochrome c" evidence="12">
    <location>
        <begin position="61"/>
        <end position="164"/>
    </location>
</feature>
<dbReference type="Gene3D" id="1.10.760.10">
    <property type="entry name" value="Cytochrome c-like domain"/>
    <property type="match status" value="2"/>
</dbReference>
<dbReference type="SUPFAM" id="SSF46626">
    <property type="entry name" value="Cytochrome c"/>
    <property type="match status" value="3"/>
</dbReference>
<feature type="binding site" description="covalent" evidence="9">
    <location>
        <position position="224"/>
    </location>
    <ligand>
        <name>heme c</name>
        <dbReference type="ChEBI" id="CHEBI:61717"/>
        <label>2</label>
    </ligand>
</feature>
<dbReference type="InterPro" id="IPR009056">
    <property type="entry name" value="Cyt_c-like_dom"/>
</dbReference>
<dbReference type="GO" id="GO:0016614">
    <property type="term" value="F:oxidoreductase activity, acting on CH-OH group of donors"/>
    <property type="evidence" value="ECO:0007669"/>
    <property type="project" value="InterPro"/>
</dbReference>
<feature type="binding site" description="axial binding residue" evidence="10">
    <location>
        <position position="79"/>
    </location>
    <ligand>
        <name>heme c</name>
        <dbReference type="ChEBI" id="CHEBI:61717"/>
        <label>1</label>
    </ligand>
    <ligandPart>
        <name>Fe</name>
        <dbReference type="ChEBI" id="CHEBI:18248"/>
    </ligandPart>
</feature>
<feature type="binding site" description="covalent" evidence="9">
    <location>
        <position position="75"/>
    </location>
    <ligand>
        <name>heme c</name>
        <dbReference type="ChEBI" id="CHEBI:61717"/>
        <label>1</label>
    </ligand>
</feature>
<feature type="binding site" description="axial binding residue" evidence="10">
    <location>
        <position position="225"/>
    </location>
    <ligand>
        <name>heme c</name>
        <dbReference type="ChEBI" id="CHEBI:61717"/>
        <label>2</label>
    </ligand>
    <ligandPart>
        <name>Fe</name>
        <dbReference type="ChEBI" id="CHEBI:18248"/>
    </ligandPart>
</feature>
<feature type="binding site" description="covalent" evidence="9">
    <location>
        <position position="352"/>
    </location>
    <ligand>
        <name>heme c</name>
        <dbReference type="ChEBI" id="CHEBI:61717"/>
        <label>3</label>
    </ligand>
</feature>
<gene>
    <name evidence="13" type="ORF">SAMN05444170_5936</name>
</gene>
<dbReference type="GO" id="GO:0009055">
    <property type="term" value="F:electron transfer activity"/>
    <property type="evidence" value="ECO:0007669"/>
    <property type="project" value="InterPro"/>
</dbReference>
<feature type="transmembrane region" description="Helical" evidence="11">
    <location>
        <begin position="7"/>
        <end position="26"/>
    </location>
</feature>
<organism evidence="13 14">
    <name type="scientific">Bradyrhizobium erythrophlei</name>
    <dbReference type="NCBI Taxonomy" id="1437360"/>
    <lineage>
        <taxon>Bacteria</taxon>
        <taxon>Pseudomonadati</taxon>
        <taxon>Pseudomonadota</taxon>
        <taxon>Alphaproteobacteria</taxon>
        <taxon>Hyphomicrobiales</taxon>
        <taxon>Nitrobacteraceae</taxon>
        <taxon>Bradyrhizobium</taxon>
    </lineage>
</organism>
<feature type="binding site" description="covalent" evidence="9">
    <location>
        <position position="355"/>
    </location>
    <ligand>
        <name>heme c</name>
        <dbReference type="ChEBI" id="CHEBI:61717"/>
        <label>3</label>
    </ligand>
</feature>
<proteinExistence type="predicted"/>
<evidence type="ECO:0000256" key="4">
    <source>
        <dbReference type="ARBA" id="ARBA00022723"/>
    </source>
</evidence>
<evidence type="ECO:0000259" key="12">
    <source>
        <dbReference type="PROSITE" id="PS51007"/>
    </source>
</evidence>
<evidence type="ECO:0000256" key="7">
    <source>
        <dbReference type="ARBA" id="ARBA00023004"/>
    </source>
</evidence>
<dbReference type="EMBL" id="LT670849">
    <property type="protein sequence ID" value="SHN84553.1"/>
    <property type="molecule type" value="Genomic_DNA"/>
</dbReference>
<dbReference type="InterPro" id="IPR036909">
    <property type="entry name" value="Cyt_c-like_dom_sf"/>
</dbReference>
<protein>
    <submittedName>
        <fullName evidence="13">Cytochrome c, mono-and diheme variants</fullName>
    </submittedName>
</protein>
<accession>A0A1M7UNF8</accession>
<evidence type="ECO:0000313" key="13">
    <source>
        <dbReference type="EMBL" id="SHN84553.1"/>
    </source>
</evidence>
<dbReference type="Pfam" id="PF00034">
    <property type="entry name" value="Cytochrom_C"/>
    <property type="match status" value="1"/>
</dbReference>
<dbReference type="Proteomes" id="UP000184096">
    <property type="component" value="Chromosome I"/>
</dbReference>
<feature type="binding site" description="axial binding residue" evidence="10">
    <location>
        <position position="356"/>
    </location>
    <ligand>
        <name>heme c</name>
        <dbReference type="ChEBI" id="CHEBI:61717"/>
        <label>3</label>
    </ligand>
    <ligandPart>
        <name>Fe</name>
        <dbReference type="ChEBI" id="CHEBI:18248"/>
    </ligandPart>
</feature>
<dbReference type="InterPro" id="IPR014353">
    <property type="entry name" value="Membr-bd_ADH_cyt_c"/>
</dbReference>
<sequence length="447" mass="47276">MSAGRRILFSVVVIAAVVAAAAIWIIRGPGPMAFAGGQKVALADYKAGDPTGVPTSLAKANLVERGAYLARAADCMVCHTTQGGKEYAGGLGFKLPFGMLYSTNITPDKETGIGNYTDQDFLNAVHRGIRRDGARLYPAMPFTSYTYISDADALAIKAYLFSLAPVRAVAPANTLMFPFNQRWAMSFWTVMFNPDVRFEPDTSKSLEWNRGAYLAEALAHCGECHTPRNLAFALNNRKKFGGALTAGWRAFNISSDKATGVGAWSDQDLISYLSIGHAAGHGTASGPMGEAVDQSFSQLAPEDIRAVVAYLRTVPATASSDLPATLAPAAPASHRVSGTPDPRGKMVFEGACVSCHGWTGESPISPLATLTGAWAVNDPSGTNVVQVVLSGTRRLTPEDAVSMPPFGNAYSDAEIAALANYVIGRFGTKASQVTAPDVAELRKQTSQ</sequence>
<feature type="binding site" description="covalent" evidence="9">
    <location>
        <position position="78"/>
    </location>
    <ligand>
        <name>heme c</name>
        <dbReference type="ChEBI" id="CHEBI:61717"/>
        <label>1</label>
    </ligand>
</feature>
<keyword evidence="2" id="KW-1003">Cell membrane</keyword>
<dbReference type="PANTHER" id="PTHR35008">
    <property type="entry name" value="BLL4482 PROTEIN-RELATED"/>
    <property type="match status" value="1"/>
</dbReference>
<comment type="cofactor">
    <cofactor evidence="9">
        <name>heme c</name>
        <dbReference type="ChEBI" id="CHEBI:61717"/>
    </cofactor>
    <text evidence="9">Binds 3 heme c groups covalently per subunit.</text>
</comment>
<feature type="domain" description="Cytochrome c" evidence="12">
    <location>
        <begin position="339"/>
        <end position="426"/>
    </location>
</feature>
<dbReference type="PANTHER" id="PTHR35008:SF8">
    <property type="entry name" value="ALCOHOL DEHYDROGENASE CYTOCHROME C SUBUNIT"/>
    <property type="match status" value="1"/>
</dbReference>
<evidence type="ECO:0000256" key="3">
    <source>
        <dbReference type="ARBA" id="ARBA00022617"/>
    </source>
</evidence>
<evidence type="ECO:0000256" key="10">
    <source>
        <dbReference type="PIRSR" id="PIRSR000018-51"/>
    </source>
</evidence>
<dbReference type="InterPro" id="IPR051459">
    <property type="entry name" value="Cytochrome_c-type_DH"/>
</dbReference>
<evidence type="ECO:0000256" key="2">
    <source>
        <dbReference type="ARBA" id="ARBA00022475"/>
    </source>
</evidence>